<evidence type="ECO:0000256" key="2">
    <source>
        <dbReference type="RuleBase" id="RU049442"/>
    </source>
</evidence>
<dbReference type="GO" id="GO:0008083">
    <property type="term" value="F:growth factor activity"/>
    <property type="evidence" value="ECO:0007669"/>
    <property type="project" value="InterPro"/>
</dbReference>
<dbReference type="PRINTS" id="PR00263">
    <property type="entry name" value="HBGFFGF"/>
</dbReference>
<accession>A0AA39FHM1</accession>
<comment type="caution">
    <text evidence="4">The sequence shown here is derived from an EMBL/GenBank/DDBJ whole genome shotgun (WGS) entry which is preliminary data.</text>
</comment>
<sequence length="764" mass="86295">MPAVINLRRPRVLRRNPDCRSLILNDLADNEHKAELSKSNHGHAQSCRHPSGVGYERKHRKRKKSGCKSAMDIQTIISLENFCDTRREVNDRLDQQVTCLRQTSPINGGYDLPFPKIDPNDIVNDPRFALYLHQSDLNRLPKSPAVSSQSSCPSRFKKKSSSDPGEQEHRLDSEWFVGESDKSFIERRLRNNLNNIQRWEKRTINNSKRHSYFQFALLCILFAFGHSSVTRSSVSGIVTFGTIFCAPTWAAPINSLEATNRSERSANLSHVSGTSRWIRMFIRNRYLQILPDGTVNGTDNDNSIYTILQRITVATAQLQIKASATCLYLCMDSCGLLYGSSNVTENCIFKENILTNGYNYYSSVSGSGPRKNLLIALDRFGHSRKLKVHTHNFGKRINYARALTMTAPPKQMAALRAYIEDTLQNQDKIRHVRNVRHEFSLQQKFCATLIGLESYIRDNSKCKKQEKRRKKKRAPSGCKGSERRGVFCGNWSGSLDSLDSGEVSLTSKTSCEDATSNVLCKKQLRNVSSKKRKSRIKVSKGDEKSQPRRKHMIQEVIKKPILVEALKDFKKSPGIIKQQKMPEQKRTSSNPREKLTEKTSRTTLPPRRNSDVSLPAIYSMPTSSSTWENSRIHKSSTYLKNAVTTAAKPGIMNKPQFSSGISLESNSSLLSSPFEVSEDIMNSATSSDSSIEDSEESIYSEDNESTSSIDCVTLMTTMDTTPPERTEDYMKATTQSTLNAFDAKFIHFINPSNYTPTVEDKTLH</sequence>
<evidence type="ECO:0000313" key="4">
    <source>
        <dbReference type="EMBL" id="KAK0169762.1"/>
    </source>
</evidence>
<dbReference type="SMART" id="SM00442">
    <property type="entry name" value="FGF"/>
    <property type="match status" value="1"/>
</dbReference>
<keyword evidence="5" id="KW-1185">Reference proteome</keyword>
<dbReference type="CDD" id="cd23311">
    <property type="entry name" value="beta-trefoil_FGF_Bnl-like"/>
    <property type="match status" value="1"/>
</dbReference>
<comment type="similarity">
    <text evidence="1 2">Belongs to the heparin-binding growth factors family.</text>
</comment>
<dbReference type="Pfam" id="PF00167">
    <property type="entry name" value="FGF"/>
    <property type="match status" value="1"/>
</dbReference>
<dbReference type="PANTHER" id="PTHR11486">
    <property type="entry name" value="FIBROBLAST GROWTH FACTOR"/>
    <property type="match status" value="1"/>
</dbReference>
<proteinExistence type="inferred from homology"/>
<reference evidence="4" key="1">
    <citation type="journal article" date="2023" name="bioRxiv">
        <title>Scaffold-level genome assemblies of two parasitoid biocontrol wasps reveal the parthenogenesis mechanism and an associated novel virus.</title>
        <authorList>
            <person name="Inwood S."/>
            <person name="Skelly J."/>
            <person name="Guhlin J."/>
            <person name="Harrop T."/>
            <person name="Goldson S."/>
            <person name="Dearden P."/>
        </authorList>
    </citation>
    <scope>NUCLEOTIDE SEQUENCE</scope>
    <source>
        <strain evidence="4">Irish</strain>
        <tissue evidence="4">Whole body</tissue>
    </source>
</reference>
<feature type="compositionally biased region" description="Low complexity" evidence="3">
    <location>
        <begin position="141"/>
        <end position="154"/>
    </location>
</feature>
<organism evidence="4 5">
    <name type="scientific">Microctonus aethiopoides</name>
    <dbReference type="NCBI Taxonomy" id="144406"/>
    <lineage>
        <taxon>Eukaryota</taxon>
        <taxon>Metazoa</taxon>
        <taxon>Ecdysozoa</taxon>
        <taxon>Arthropoda</taxon>
        <taxon>Hexapoda</taxon>
        <taxon>Insecta</taxon>
        <taxon>Pterygota</taxon>
        <taxon>Neoptera</taxon>
        <taxon>Endopterygota</taxon>
        <taxon>Hymenoptera</taxon>
        <taxon>Apocrita</taxon>
        <taxon>Ichneumonoidea</taxon>
        <taxon>Braconidae</taxon>
        <taxon>Euphorinae</taxon>
        <taxon>Microctonus</taxon>
    </lineage>
</organism>
<feature type="compositionally biased region" description="Basic and acidic residues" evidence="3">
    <location>
        <begin position="539"/>
        <end position="550"/>
    </location>
</feature>
<dbReference type="AlphaFoldDB" id="A0AA39FHM1"/>
<dbReference type="InterPro" id="IPR008996">
    <property type="entry name" value="IL1/FGF"/>
</dbReference>
<feature type="region of interest" description="Disordered" evidence="3">
    <location>
        <begin position="461"/>
        <end position="480"/>
    </location>
</feature>
<reference evidence="4" key="2">
    <citation type="submission" date="2023-03" db="EMBL/GenBank/DDBJ databases">
        <authorList>
            <person name="Inwood S.N."/>
            <person name="Skelly J.G."/>
            <person name="Guhlin J."/>
            <person name="Harrop T.W.R."/>
            <person name="Goldson S.G."/>
            <person name="Dearden P.K."/>
        </authorList>
    </citation>
    <scope>NUCLEOTIDE SEQUENCE</scope>
    <source>
        <strain evidence="4">Irish</strain>
        <tissue evidence="4">Whole body</tissue>
    </source>
</reference>
<evidence type="ECO:0000256" key="1">
    <source>
        <dbReference type="ARBA" id="ARBA00007936"/>
    </source>
</evidence>
<feature type="region of interest" description="Disordered" evidence="3">
    <location>
        <begin position="34"/>
        <end position="67"/>
    </location>
</feature>
<dbReference type="InterPro" id="IPR002209">
    <property type="entry name" value="Fibroblast_GF_fam"/>
</dbReference>
<name>A0AA39FHM1_9HYME</name>
<feature type="compositionally biased region" description="Basic residues" evidence="3">
    <location>
        <begin position="525"/>
        <end position="538"/>
    </location>
</feature>
<feature type="region of interest" description="Disordered" evidence="3">
    <location>
        <begin position="141"/>
        <end position="172"/>
    </location>
</feature>
<dbReference type="Gene3D" id="2.80.10.50">
    <property type="match status" value="1"/>
</dbReference>
<dbReference type="PROSITE" id="PS00247">
    <property type="entry name" value="HBGF_FGF"/>
    <property type="match status" value="1"/>
</dbReference>
<feature type="compositionally biased region" description="Basic and acidic residues" evidence="3">
    <location>
        <begin position="580"/>
        <end position="600"/>
    </location>
</feature>
<feature type="compositionally biased region" description="Basic residues" evidence="3">
    <location>
        <begin position="464"/>
        <end position="474"/>
    </location>
</feature>
<evidence type="ECO:0000256" key="3">
    <source>
        <dbReference type="SAM" id="MobiDB-lite"/>
    </source>
</evidence>
<dbReference type="Proteomes" id="UP001168990">
    <property type="component" value="Unassembled WGS sequence"/>
</dbReference>
<feature type="compositionally biased region" description="Basic residues" evidence="3">
    <location>
        <begin position="57"/>
        <end position="66"/>
    </location>
</feature>
<feature type="region of interest" description="Disordered" evidence="3">
    <location>
        <begin position="525"/>
        <end position="550"/>
    </location>
</feature>
<protein>
    <recommendedName>
        <fullName evidence="2">Fibroblast growth factor</fullName>
        <shortName evidence="2">FGF</shortName>
    </recommendedName>
</protein>
<feature type="region of interest" description="Disordered" evidence="3">
    <location>
        <begin position="573"/>
        <end position="617"/>
    </location>
</feature>
<evidence type="ECO:0000313" key="5">
    <source>
        <dbReference type="Proteomes" id="UP001168990"/>
    </source>
</evidence>
<gene>
    <name evidence="4" type="ORF">PV328_010404</name>
</gene>
<dbReference type="SUPFAM" id="SSF50353">
    <property type="entry name" value="Cytokine"/>
    <property type="match status" value="1"/>
</dbReference>
<feature type="region of interest" description="Disordered" evidence="3">
    <location>
        <begin position="683"/>
        <end position="706"/>
    </location>
</feature>
<feature type="compositionally biased region" description="Acidic residues" evidence="3">
    <location>
        <begin position="690"/>
        <end position="704"/>
    </location>
</feature>
<dbReference type="EMBL" id="JAQQBS010000004">
    <property type="protein sequence ID" value="KAK0169762.1"/>
    <property type="molecule type" value="Genomic_DNA"/>
</dbReference>